<comment type="caution">
    <text evidence="6">The sequence shown here is derived from an EMBL/GenBank/DDBJ whole genome shotgun (WGS) entry which is preliminary data.</text>
</comment>
<dbReference type="EMBL" id="SACK01000006">
    <property type="protein sequence ID" value="RVT99973.1"/>
    <property type="molecule type" value="Genomic_DNA"/>
</dbReference>
<accession>A0A437MQP5</accession>
<dbReference type="PANTHER" id="PTHR11921">
    <property type="entry name" value="SUCCINATE DEHYDROGENASE IRON-SULFUR PROTEIN"/>
    <property type="match status" value="1"/>
</dbReference>
<dbReference type="InterPro" id="IPR017896">
    <property type="entry name" value="4Fe4S_Fe-S-bd"/>
</dbReference>
<dbReference type="GO" id="GO:0009060">
    <property type="term" value="P:aerobic respiration"/>
    <property type="evidence" value="ECO:0007669"/>
    <property type="project" value="TreeGrafter"/>
</dbReference>
<dbReference type="InterPro" id="IPR025192">
    <property type="entry name" value="Succ_DH/fum_Rdtase_N"/>
</dbReference>
<evidence type="ECO:0000313" key="6">
    <source>
        <dbReference type="EMBL" id="RVT99973.1"/>
    </source>
</evidence>
<sequence length="261" mass="28775">MSNGNMNLTLKVWRQKDAKTPGKMVTYKAENISPDMSFLEMLDVVNESLTLKGEEPIYFDHDCREGICGMCSLYINGRPHGPKRAITTCQLHMRSFHDGQTITIEPWRAAAFPVVKDLAVDRSAFDRIQQAGGYVSINTGGVPDANEIPIPKVIADEAFNSATCIQCGACVAACKNASAMLFVGAKITQFALLPQGQTERWSRVQSMVAQMDKEGFGNCTNTGACEAECPKEITLMNIGRMNNDFFNAKFFKEEKAHEGVE</sequence>
<reference evidence="6 7" key="1">
    <citation type="submission" date="2019-01" db="EMBL/GenBank/DDBJ databases">
        <authorList>
            <person name="Chen W.-M."/>
        </authorList>
    </citation>
    <scope>NUCLEOTIDE SEQUENCE [LARGE SCALE GENOMIC DNA]</scope>
    <source>
        <strain evidence="6 7">YBJ-36</strain>
    </source>
</reference>
<keyword evidence="7" id="KW-1185">Reference proteome</keyword>
<comment type="similarity">
    <text evidence="2">Belongs to the succinate dehydrogenase/fumarate reductase iron-sulfur protein family.</text>
</comment>
<dbReference type="PROSITE" id="PS00197">
    <property type="entry name" value="2FE2S_FER_1"/>
    <property type="match status" value="1"/>
</dbReference>
<dbReference type="PROSITE" id="PS51085">
    <property type="entry name" value="2FE2S_FER_2"/>
    <property type="match status" value="1"/>
</dbReference>
<dbReference type="InterPro" id="IPR006058">
    <property type="entry name" value="2Fe2S_fd_BS"/>
</dbReference>
<dbReference type="Proteomes" id="UP000282759">
    <property type="component" value="Unassembled WGS sequence"/>
</dbReference>
<dbReference type="Pfam" id="PF13085">
    <property type="entry name" value="Fer2_3"/>
    <property type="match status" value="1"/>
</dbReference>
<dbReference type="OrthoDB" id="9804391at2"/>
<evidence type="ECO:0000259" key="5">
    <source>
        <dbReference type="PROSITE" id="PS51379"/>
    </source>
</evidence>
<dbReference type="InterPro" id="IPR050573">
    <property type="entry name" value="SDH/FRD_Iron-Sulfur"/>
</dbReference>
<dbReference type="Gene3D" id="3.10.20.30">
    <property type="match status" value="1"/>
</dbReference>
<dbReference type="SUPFAM" id="SSF46548">
    <property type="entry name" value="alpha-helical ferredoxin"/>
    <property type="match status" value="1"/>
</dbReference>
<dbReference type="InterPro" id="IPR036010">
    <property type="entry name" value="2Fe-2S_ferredoxin-like_sf"/>
</dbReference>
<dbReference type="RefSeq" id="WP_127705770.1">
    <property type="nucleotide sequence ID" value="NZ_SACK01000006.1"/>
</dbReference>
<dbReference type="InterPro" id="IPR012675">
    <property type="entry name" value="Beta-grasp_dom_sf"/>
</dbReference>
<dbReference type="PANTHER" id="PTHR11921:SF41">
    <property type="entry name" value="SUCCINATE DEHYDROGENASE"/>
    <property type="match status" value="1"/>
</dbReference>
<comment type="cofactor">
    <cofactor evidence="3">
        <name>[2Fe-2S] cluster</name>
        <dbReference type="ChEBI" id="CHEBI:190135"/>
    </cofactor>
</comment>
<dbReference type="InterPro" id="IPR009051">
    <property type="entry name" value="Helical_ferredxn"/>
</dbReference>
<proteinExistence type="inferred from homology"/>
<evidence type="ECO:0000256" key="1">
    <source>
        <dbReference type="ARBA" id="ARBA00001927"/>
    </source>
</evidence>
<dbReference type="Pfam" id="PF13183">
    <property type="entry name" value="Fer4_8"/>
    <property type="match status" value="1"/>
</dbReference>
<evidence type="ECO:0000256" key="2">
    <source>
        <dbReference type="ARBA" id="ARBA00009433"/>
    </source>
</evidence>
<evidence type="ECO:0000256" key="3">
    <source>
        <dbReference type="ARBA" id="ARBA00034078"/>
    </source>
</evidence>
<dbReference type="NCBIfam" id="NF005746">
    <property type="entry name" value="PRK07570.1"/>
    <property type="match status" value="1"/>
</dbReference>
<protein>
    <submittedName>
        <fullName evidence="6">Succinate dehydrogenase/fumarate reductase iron-sulfur subunit</fullName>
    </submittedName>
</protein>
<dbReference type="GO" id="GO:0051537">
    <property type="term" value="F:2 iron, 2 sulfur cluster binding"/>
    <property type="evidence" value="ECO:0007669"/>
    <property type="project" value="InterPro"/>
</dbReference>
<dbReference type="Gene3D" id="1.10.1060.10">
    <property type="entry name" value="Alpha-helical ferredoxin"/>
    <property type="match status" value="1"/>
</dbReference>
<dbReference type="PROSITE" id="PS51379">
    <property type="entry name" value="4FE4S_FER_2"/>
    <property type="match status" value="1"/>
</dbReference>
<comment type="cofactor">
    <cofactor evidence="1">
        <name>[3Fe-4S] cluster</name>
        <dbReference type="ChEBI" id="CHEBI:21137"/>
    </cofactor>
</comment>
<dbReference type="GO" id="GO:0009055">
    <property type="term" value="F:electron transfer activity"/>
    <property type="evidence" value="ECO:0007669"/>
    <property type="project" value="InterPro"/>
</dbReference>
<evidence type="ECO:0000313" key="7">
    <source>
        <dbReference type="Proteomes" id="UP000282759"/>
    </source>
</evidence>
<feature type="domain" description="4Fe-4S ferredoxin-type" evidence="5">
    <location>
        <begin position="155"/>
        <end position="185"/>
    </location>
</feature>
<dbReference type="SUPFAM" id="SSF54292">
    <property type="entry name" value="2Fe-2S ferredoxin-like"/>
    <property type="match status" value="1"/>
</dbReference>
<evidence type="ECO:0000259" key="4">
    <source>
        <dbReference type="PROSITE" id="PS51085"/>
    </source>
</evidence>
<organism evidence="6 7">
    <name type="scientific">Mucilaginibacter limnophilus</name>
    <dbReference type="NCBI Taxonomy" id="1932778"/>
    <lineage>
        <taxon>Bacteria</taxon>
        <taxon>Pseudomonadati</taxon>
        <taxon>Bacteroidota</taxon>
        <taxon>Sphingobacteriia</taxon>
        <taxon>Sphingobacteriales</taxon>
        <taxon>Sphingobacteriaceae</taxon>
        <taxon>Mucilaginibacter</taxon>
    </lineage>
</organism>
<dbReference type="InterPro" id="IPR001041">
    <property type="entry name" value="2Fe-2S_ferredoxin-type"/>
</dbReference>
<feature type="domain" description="2Fe-2S ferredoxin-type" evidence="4">
    <location>
        <begin position="23"/>
        <end position="108"/>
    </location>
</feature>
<gene>
    <name evidence="6" type="ORF">EOD41_13490</name>
</gene>
<name>A0A437MQP5_9SPHI</name>
<dbReference type="GO" id="GO:0022904">
    <property type="term" value="P:respiratory electron transport chain"/>
    <property type="evidence" value="ECO:0007669"/>
    <property type="project" value="TreeGrafter"/>
</dbReference>
<dbReference type="AlphaFoldDB" id="A0A437MQP5"/>